<gene>
    <name evidence="5" type="ordered locus">ELI_09370</name>
</gene>
<dbReference type="KEGG" id="eli:ELI_09370"/>
<dbReference type="OrthoDB" id="7438987at2"/>
<dbReference type="InterPro" id="IPR003959">
    <property type="entry name" value="ATPase_AAA_core"/>
</dbReference>
<dbReference type="Proteomes" id="UP000008808">
    <property type="component" value="Chromosome"/>
</dbReference>
<dbReference type="STRING" id="314225.ELI_09370"/>
<dbReference type="RefSeq" id="WP_011414794.1">
    <property type="nucleotide sequence ID" value="NC_007722.1"/>
</dbReference>
<dbReference type="PANTHER" id="PTHR23073">
    <property type="entry name" value="26S PROTEASOME REGULATORY SUBUNIT"/>
    <property type="match status" value="1"/>
</dbReference>
<dbReference type="GO" id="GO:0016887">
    <property type="term" value="F:ATP hydrolysis activity"/>
    <property type="evidence" value="ECO:0007669"/>
    <property type="project" value="InterPro"/>
</dbReference>
<evidence type="ECO:0000259" key="4">
    <source>
        <dbReference type="SMART" id="SM00382"/>
    </source>
</evidence>
<evidence type="ECO:0000313" key="5">
    <source>
        <dbReference type="EMBL" id="ABC63966.1"/>
    </source>
</evidence>
<dbReference type="InterPro" id="IPR050221">
    <property type="entry name" value="26S_Proteasome_ATPase"/>
</dbReference>
<evidence type="ECO:0000256" key="3">
    <source>
        <dbReference type="ARBA" id="ARBA00022840"/>
    </source>
</evidence>
<proteinExistence type="inferred from homology"/>
<evidence type="ECO:0000256" key="2">
    <source>
        <dbReference type="ARBA" id="ARBA00022741"/>
    </source>
</evidence>
<evidence type="ECO:0000313" key="6">
    <source>
        <dbReference type="Proteomes" id="UP000008808"/>
    </source>
</evidence>
<dbReference type="EMBL" id="CP000157">
    <property type="protein sequence ID" value="ABC63966.1"/>
    <property type="molecule type" value="Genomic_DNA"/>
</dbReference>
<dbReference type="Gene3D" id="3.40.50.300">
    <property type="entry name" value="P-loop containing nucleotide triphosphate hydrolases"/>
    <property type="match status" value="1"/>
</dbReference>
<keyword evidence="2" id="KW-0547">Nucleotide-binding</keyword>
<dbReference type="InterPro" id="IPR027417">
    <property type="entry name" value="P-loop_NTPase"/>
</dbReference>
<dbReference type="eggNOG" id="COG0464">
    <property type="taxonomic scope" value="Bacteria"/>
</dbReference>
<dbReference type="SMART" id="SM00382">
    <property type="entry name" value="AAA"/>
    <property type="match status" value="1"/>
</dbReference>
<reference evidence="6" key="1">
    <citation type="journal article" date="2009" name="J. Bacteriol.">
        <title>Complete genome sequence of Erythrobacter litoralis HTCC2594.</title>
        <authorList>
            <person name="Oh H.M."/>
            <person name="Giovannoni S.J."/>
            <person name="Ferriera S."/>
            <person name="Johnson J."/>
            <person name="Cho J.C."/>
        </authorList>
    </citation>
    <scope>NUCLEOTIDE SEQUENCE [LARGE SCALE GENOMIC DNA]</scope>
    <source>
        <strain evidence="6">HTCC2594</strain>
    </source>
</reference>
<dbReference type="GO" id="GO:0005524">
    <property type="term" value="F:ATP binding"/>
    <property type="evidence" value="ECO:0007669"/>
    <property type="project" value="UniProtKB-KW"/>
</dbReference>
<protein>
    <submittedName>
        <fullName evidence="5">ATPase, AAA family protein</fullName>
    </submittedName>
</protein>
<dbReference type="SUPFAM" id="SSF52540">
    <property type="entry name" value="P-loop containing nucleoside triphosphate hydrolases"/>
    <property type="match status" value="1"/>
</dbReference>
<keyword evidence="3" id="KW-0067">ATP-binding</keyword>
<dbReference type="InterPro" id="IPR003593">
    <property type="entry name" value="AAA+_ATPase"/>
</dbReference>
<comment type="similarity">
    <text evidence="1">Belongs to the AAA ATPase family.</text>
</comment>
<evidence type="ECO:0000256" key="1">
    <source>
        <dbReference type="ARBA" id="ARBA00006914"/>
    </source>
</evidence>
<dbReference type="CDD" id="cd19481">
    <property type="entry name" value="RecA-like_protease"/>
    <property type="match status" value="1"/>
</dbReference>
<name>Q2N8M5_ERYLH</name>
<accession>Q2N8M5</accession>
<dbReference type="HOGENOM" id="CLU_016564_1_1_5"/>
<dbReference type="AlphaFoldDB" id="Q2N8M5"/>
<dbReference type="Pfam" id="PF00004">
    <property type="entry name" value="AAA"/>
    <property type="match status" value="1"/>
</dbReference>
<organism evidence="5 6">
    <name type="scientific">Erythrobacter litoralis (strain HTCC2594)</name>
    <dbReference type="NCBI Taxonomy" id="314225"/>
    <lineage>
        <taxon>Bacteria</taxon>
        <taxon>Pseudomonadati</taxon>
        <taxon>Pseudomonadota</taxon>
        <taxon>Alphaproteobacteria</taxon>
        <taxon>Sphingomonadales</taxon>
        <taxon>Erythrobacteraceae</taxon>
        <taxon>Erythrobacter/Porphyrobacter group</taxon>
        <taxon>Erythrobacter</taxon>
    </lineage>
</organism>
<feature type="domain" description="AAA+ ATPase" evidence="4">
    <location>
        <begin position="442"/>
        <end position="574"/>
    </location>
</feature>
<keyword evidence="6" id="KW-1185">Reference proteome</keyword>
<sequence length="658" mass="72610">MTAPRPLHDLAVCAEEQFRLHLLGLVVDMLHRERREGRLFEYLDQFPFLQSYVDRIETLFGSDLPAPKDWRAAVRHWQGETELPLDRLHKACPGPIAAASLLLIAAVEEDPRLSLLDEPEGGAPTLGGMTAFLCDMFPDHGTGDIRAVLMRMAEVGVLQVGSRDAPRIQWSLRVSPAAFELVSGAPCLRDHFRLTATGDLPSPEVWVAPGPDSARPEDLSRFLQSTRDSTILLRSDSHNGRKTFVRMAAQAVGKAVLHCQSGTMADRDLWAEANLVAALADALLLIECAPVPGERIVVPAAPLNAPHCALVTTHAASIDHGRRPGALYPIVLARPDQDARKRHWRNAGWSRHAAKLADRLLTSGHIYRVARGAVRERKDQAREAIDTALASIRDPRLETTAHRIALGDELDDLVLDPAEREEVDALALRCRLREQLHSSSEAGVKALLSGASGTGKTLAAKHLARTLSRPLYRIDLAATVNKYIGETEKNLEMALAAAEELDVVLLLDEGDALLAKRTDVGSATDRYANMETNFLLQRLEDFRGIILVTTNDGERIDKAFRRRMDAIIPFRLPDQLRRQEILMRQLGEHDLSQAMIDEVACRCNFTGGQIHNVVLHARLLALAAKSAITDAHMVKAVEREYRKTGEHCPLRPALAEVG</sequence>